<dbReference type="PANTHER" id="PTHR43341:SF10">
    <property type="entry name" value="S-ADENOSYLMETHIONINE PERMEASE SAM3-RELATED"/>
    <property type="match status" value="1"/>
</dbReference>
<reference evidence="15" key="1">
    <citation type="submission" date="2015-10" db="EMBL/GenBank/DDBJ databases">
        <authorList>
            <person name="Devillers H."/>
        </authorList>
    </citation>
    <scope>NUCLEOTIDE SEQUENCE [LARGE SCALE GENOMIC DNA]</scope>
</reference>
<dbReference type="PANTHER" id="PTHR43341">
    <property type="entry name" value="AMINO ACID PERMEASE"/>
    <property type="match status" value="1"/>
</dbReference>
<dbReference type="InterPro" id="IPR050524">
    <property type="entry name" value="APC_YAT"/>
</dbReference>
<evidence type="ECO:0000256" key="5">
    <source>
        <dbReference type="ARBA" id="ARBA00022553"/>
    </source>
</evidence>
<evidence type="ECO:0000256" key="11">
    <source>
        <dbReference type="SAM" id="MobiDB-lite"/>
    </source>
</evidence>
<evidence type="ECO:0000256" key="3">
    <source>
        <dbReference type="ARBA" id="ARBA00006983"/>
    </source>
</evidence>
<keyword evidence="6 12" id="KW-0812">Transmembrane</keyword>
<evidence type="ECO:0000256" key="4">
    <source>
        <dbReference type="ARBA" id="ARBA00022448"/>
    </source>
</evidence>
<keyword evidence="4" id="KW-0813">Transport</keyword>
<comment type="subcellular location">
    <subcellularLocation>
        <location evidence="2">Endoplasmic reticulum</location>
    </subcellularLocation>
    <subcellularLocation>
        <location evidence="1">Membrane</location>
        <topology evidence="1">Multi-pass membrane protein</topology>
    </subcellularLocation>
</comment>
<evidence type="ECO:0000256" key="12">
    <source>
        <dbReference type="SAM" id="Phobius"/>
    </source>
</evidence>
<feature type="transmembrane region" description="Helical" evidence="12">
    <location>
        <begin position="165"/>
        <end position="182"/>
    </location>
</feature>
<feature type="compositionally biased region" description="Basic and acidic residues" evidence="11">
    <location>
        <begin position="12"/>
        <end position="23"/>
    </location>
</feature>
<evidence type="ECO:0000256" key="7">
    <source>
        <dbReference type="ARBA" id="ARBA00022824"/>
    </source>
</evidence>
<gene>
    <name evidence="14" type="ORF">LAQU0_S03e06348g</name>
</gene>
<dbReference type="PROSITE" id="PS00218">
    <property type="entry name" value="AMINO_ACID_PERMEASE_1"/>
    <property type="match status" value="1"/>
</dbReference>
<evidence type="ECO:0000256" key="6">
    <source>
        <dbReference type="ARBA" id="ARBA00022692"/>
    </source>
</evidence>
<feature type="transmembrane region" description="Helical" evidence="12">
    <location>
        <begin position="526"/>
        <end position="546"/>
    </location>
</feature>
<feature type="transmembrane region" description="Helical" evidence="12">
    <location>
        <begin position="232"/>
        <end position="254"/>
    </location>
</feature>
<dbReference type="Gene3D" id="1.20.1740.10">
    <property type="entry name" value="Amino acid/polyamine transporter I"/>
    <property type="match status" value="1"/>
</dbReference>
<evidence type="ECO:0000313" key="14">
    <source>
        <dbReference type="EMBL" id="CUS21601.1"/>
    </source>
</evidence>
<keyword evidence="5" id="KW-0597">Phosphoprotein</keyword>
<feature type="region of interest" description="Disordered" evidence="11">
    <location>
        <begin position="1"/>
        <end position="35"/>
    </location>
</feature>
<evidence type="ECO:0000256" key="10">
    <source>
        <dbReference type="ARBA" id="ARBA00023136"/>
    </source>
</evidence>
<feature type="transmembrane region" description="Helical" evidence="12">
    <location>
        <begin position="274"/>
        <end position="297"/>
    </location>
</feature>
<evidence type="ECO:0000256" key="1">
    <source>
        <dbReference type="ARBA" id="ARBA00004141"/>
    </source>
</evidence>
<feature type="transmembrane region" description="Helical" evidence="12">
    <location>
        <begin position="489"/>
        <end position="514"/>
    </location>
</feature>
<keyword evidence="8" id="KW-0029">Amino-acid transport</keyword>
<feature type="transmembrane region" description="Helical" evidence="12">
    <location>
        <begin position="202"/>
        <end position="220"/>
    </location>
</feature>
<keyword evidence="7" id="KW-0256">Endoplasmic reticulum</keyword>
<dbReference type="InterPro" id="IPR004841">
    <property type="entry name" value="AA-permease/SLC12A_dom"/>
</dbReference>
<evidence type="ECO:0000256" key="8">
    <source>
        <dbReference type="ARBA" id="ARBA00022970"/>
    </source>
</evidence>
<sequence length="599" mass="66035">MDKEVKQTVSEHTLESVDTKAWHGESSGSFGNRVTRPFQRKQISSRVNRIAQSFRRQDAVDYGDVDLAMMDEQQRRNYVLANQPLQKTLSQRHLMMIAIGGTLGTGLFIGIGYSLSSGPGSLLIGFLIVGLMMFCVVQCAAELACQYPVSGSYSVHVSRFMEPSIGFTVATNYALSWLISFPSELIGCAMTLRYWNTSVNQAVWVAIFYVFIMSLNMFGVKSYGEAEFWMSLFKVVAIVIFIIIGIVLICGGGPNSTGYIGTKYWHNPGSFAKPVFKGLCNTFVSAAFSFGGAELVVLTASESRKVESVSRAAKGTFWRIAIFYITTVIVIGCLVPYTNERLLGGDNSEDISASPFVIALSGQGSMGTKASHFMNTVILIAVLSVCNSAVYASSRIIQALGVCGQLPKVCGYVDQKGRPLVGIAICGVFGLLGFLVASKNEGDVFTWLFALCSISSFFTWFCICASQVRFRLALRAQGRSSDEIAHKSMLGIYGGFLGCLLNALLIAGVIYVSIFPLGEHPNAKQFFQYCLSIPIMIVVYIGHKLFANESKRILIPVKEVDLDTGRKIEDLEQFKHEVLEDREKLASKPLYYRIYRFWC</sequence>
<dbReference type="AlphaFoldDB" id="A0A0P1KP25"/>
<dbReference type="EMBL" id="LN890565">
    <property type="protein sequence ID" value="CUS21601.1"/>
    <property type="molecule type" value="Genomic_DNA"/>
</dbReference>
<dbReference type="InterPro" id="IPR004840">
    <property type="entry name" value="Amino_acid_permease_CS"/>
</dbReference>
<accession>A0A0P1KP25</accession>
<dbReference type="InterPro" id="IPR004762">
    <property type="entry name" value="Amino_acid_permease_fungi"/>
</dbReference>
<dbReference type="GO" id="GO:0005886">
    <property type="term" value="C:plasma membrane"/>
    <property type="evidence" value="ECO:0007669"/>
    <property type="project" value="UniProtKB-ARBA"/>
</dbReference>
<feature type="transmembrane region" description="Helical" evidence="12">
    <location>
        <begin position="420"/>
        <end position="438"/>
    </location>
</feature>
<dbReference type="GO" id="GO:0015171">
    <property type="term" value="F:amino acid transmembrane transporter activity"/>
    <property type="evidence" value="ECO:0007669"/>
    <property type="project" value="TreeGrafter"/>
</dbReference>
<dbReference type="OrthoDB" id="3900342at2759"/>
<feature type="transmembrane region" description="Helical" evidence="12">
    <location>
        <begin position="317"/>
        <end position="337"/>
    </location>
</feature>
<feature type="transmembrane region" description="Helical" evidence="12">
    <location>
        <begin position="122"/>
        <end position="144"/>
    </location>
</feature>
<dbReference type="Pfam" id="PF00324">
    <property type="entry name" value="AA_permease"/>
    <property type="match status" value="1"/>
</dbReference>
<protein>
    <submittedName>
        <fullName evidence="14">LAQU0S03e06348g1_1</fullName>
    </submittedName>
</protein>
<organism evidence="14 15">
    <name type="scientific">Lachancea quebecensis</name>
    <dbReference type="NCBI Taxonomy" id="1654605"/>
    <lineage>
        <taxon>Eukaryota</taxon>
        <taxon>Fungi</taxon>
        <taxon>Dikarya</taxon>
        <taxon>Ascomycota</taxon>
        <taxon>Saccharomycotina</taxon>
        <taxon>Saccharomycetes</taxon>
        <taxon>Saccharomycetales</taxon>
        <taxon>Saccharomycetaceae</taxon>
        <taxon>Lachancea</taxon>
    </lineage>
</organism>
<dbReference type="FunFam" id="1.20.1740.10:FF:000060">
    <property type="entry name" value="S-methylmethionine permease"/>
    <property type="match status" value="1"/>
</dbReference>
<keyword evidence="15" id="KW-1185">Reference proteome</keyword>
<name>A0A0P1KP25_9SACH</name>
<proteinExistence type="inferred from homology"/>
<feature type="transmembrane region" description="Helical" evidence="12">
    <location>
        <begin position="94"/>
        <end position="116"/>
    </location>
</feature>
<dbReference type="GO" id="GO:0005783">
    <property type="term" value="C:endoplasmic reticulum"/>
    <property type="evidence" value="ECO:0007669"/>
    <property type="project" value="UniProtKB-SubCell"/>
</dbReference>
<evidence type="ECO:0000256" key="2">
    <source>
        <dbReference type="ARBA" id="ARBA00004240"/>
    </source>
</evidence>
<dbReference type="GO" id="GO:1901682">
    <property type="term" value="F:sulfur compound transmembrane transporter activity"/>
    <property type="evidence" value="ECO:0007669"/>
    <property type="project" value="UniProtKB-ARBA"/>
</dbReference>
<keyword evidence="9 12" id="KW-1133">Transmembrane helix</keyword>
<evidence type="ECO:0000259" key="13">
    <source>
        <dbReference type="Pfam" id="PF00324"/>
    </source>
</evidence>
<feature type="domain" description="Amino acid permease/ SLC12A" evidence="13">
    <location>
        <begin position="93"/>
        <end position="551"/>
    </location>
</feature>
<evidence type="ECO:0000313" key="15">
    <source>
        <dbReference type="Proteomes" id="UP000236544"/>
    </source>
</evidence>
<dbReference type="GO" id="GO:0072348">
    <property type="term" value="P:sulfur compound transport"/>
    <property type="evidence" value="ECO:0007669"/>
    <property type="project" value="UniProtKB-ARBA"/>
</dbReference>
<feature type="transmembrane region" description="Helical" evidence="12">
    <location>
        <begin position="444"/>
        <end position="468"/>
    </location>
</feature>
<comment type="similarity">
    <text evidence="3">Belongs to the amino acid-polyamine-organocation (APC) superfamily. YAT (TC 2.A.3.10) family.</text>
</comment>
<dbReference type="Proteomes" id="UP000236544">
    <property type="component" value="Unassembled WGS sequence"/>
</dbReference>
<dbReference type="NCBIfam" id="TIGR00913">
    <property type="entry name" value="2A0310"/>
    <property type="match status" value="1"/>
</dbReference>
<keyword evidence="10 12" id="KW-0472">Membrane</keyword>
<evidence type="ECO:0000256" key="9">
    <source>
        <dbReference type="ARBA" id="ARBA00022989"/>
    </source>
</evidence>